<sequence>MQYGKLSSWIWLSLLSLTSFHVSMQATELDPMISRKILPVYAVLENADLLNSSRCRTEIDEFRNAVDNQILWALRALDTSGVPSGGFVVGNNHWLGDQGGCKFFSENRTVFLSEKVRKNNSIYRNPNEEYSPFEFRFFIARARHNSTVQYHIEVEDEDLITLGLCLPASCSIGDVATMLDKVFRNETLFIGKLFNIHLKLIEVSDLVDDGQWLLSAEMICIIGVLLSLYATVIAATIYDVFLHRKRLIKKRGKLTFESTNGIELENIKKEKRETDNEEPAPRESEQLNRISKHLLCFSFLTNVKEIFKPEKGGNNLRVFYGLKTLTMVWIILGHVVFYAFHVASNNWLVFIQAESLHFQIIRNFTLSVDAFFFMSGYLLSYSFLKERRKYQGIPPIAKRMNEFFQKIVKRYIRLTPAYFVVILIAILNFTWHHHVSELLPVEHPNDKCSKYWWTNILYINNFYRWDELCLTWSWYLPNDMQFFVFGSFLLTLSITHYNIAVGIGIFTLLSSIGSLVYTGYTINYQPTLDGQYRTMSEIYIRPWCRIPPYLIGMATCHLLTKWNYKLHFSKKSLIVGWSLAILCNCSILFGLANRNISFGLSILYLALSRTCWALGIAWLVVACTTNNGGIVNKILSLDIFVPFSKLTYGAYLLNPVTILLAYSLNFYVLYINIVTFGIYSITMITCSFSASILLSATTEMPFISLLRLNISAPRRTNEVGSKN</sequence>
<dbReference type="GO" id="GO:0016747">
    <property type="term" value="F:acyltransferase activity, transferring groups other than amino-acyl groups"/>
    <property type="evidence" value="ECO:0007669"/>
    <property type="project" value="InterPro"/>
</dbReference>
<proteinExistence type="predicted"/>
<dbReference type="Pfam" id="PF01757">
    <property type="entry name" value="Acyl_transf_3"/>
    <property type="match status" value="1"/>
</dbReference>
<organism evidence="4 5">
    <name type="scientific">Bombus vosnesenskii</name>
    <dbReference type="NCBI Taxonomy" id="207650"/>
    <lineage>
        <taxon>Eukaryota</taxon>
        <taxon>Metazoa</taxon>
        <taxon>Ecdysozoa</taxon>
        <taxon>Arthropoda</taxon>
        <taxon>Hexapoda</taxon>
        <taxon>Insecta</taxon>
        <taxon>Pterygota</taxon>
        <taxon>Neoptera</taxon>
        <taxon>Endopterygota</taxon>
        <taxon>Hymenoptera</taxon>
        <taxon>Apocrita</taxon>
        <taxon>Aculeata</taxon>
        <taxon>Apoidea</taxon>
        <taxon>Anthophila</taxon>
        <taxon>Apidae</taxon>
        <taxon>Bombus</taxon>
        <taxon>Pyrobombus</taxon>
    </lineage>
</organism>
<dbReference type="PANTHER" id="PTHR11161:SF69">
    <property type="entry name" value="NOSE RESISTANT TO FLUOXETINE PROTEIN 6-LIKE PROTEIN"/>
    <property type="match status" value="1"/>
</dbReference>
<keyword evidence="1" id="KW-0812">Transmembrane</keyword>
<evidence type="ECO:0000259" key="3">
    <source>
        <dbReference type="SMART" id="SM00703"/>
    </source>
</evidence>
<evidence type="ECO:0000256" key="1">
    <source>
        <dbReference type="SAM" id="Phobius"/>
    </source>
</evidence>
<dbReference type="Pfam" id="PF20146">
    <property type="entry name" value="NRF"/>
    <property type="match status" value="1"/>
</dbReference>
<feature type="transmembrane region" description="Helical" evidence="1">
    <location>
        <begin position="212"/>
        <end position="241"/>
    </location>
</feature>
<feature type="transmembrane region" description="Helical" evidence="1">
    <location>
        <begin position="318"/>
        <end position="340"/>
    </location>
</feature>
<keyword evidence="1" id="KW-0472">Membrane</keyword>
<dbReference type="Proteomes" id="UP000504631">
    <property type="component" value="Unplaced"/>
</dbReference>
<feature type="chain" id="PRO_5026980034" evidence="2">
    <location>
        <begin position="27"/>
        <end position="723"/>
    </location>
</feature>
<dbReference type="PANTHER" id="PTHR11161">
    <property type="entry name" value="O-ACYLTRANSFERASE"/>
    <property type="match status" value="1"/>
</dbReference>
<dbReference type="InterPro" id="IPR006621">
    <property type="entry name" value="Nose-resist-to-fluoxetine_N"/>
</dbReference>
<keyword evidence="4" id="KW-1185">Reference proteome</keyword>
<feature type="transmembrane region" description="Helical" evidence="1">
    <location>
        <begin position="411"/>
        <end position="431"/>
    </location>
</feature>
<dbReference type="AlphaFoldDB" id="A0A6J3L848"/>
<feature type="transmembrane region" description="Helical" evidence="1">
    <location>
        <begin position="646"/>
        <end position="670"/>
    </location>
</feature>
<evidence type="ECO:0000313" key="5">
    <source>
        <dbReference type="RefSeq" id="XP_033361405.1"/>
    </source>
</evidence>
<feature type="transmembrane region" description="Helical" evidence="1">
    <location>
        <begin position="572"/>
        <end position="592"/>
    </location>
</feature>
<dbReference type="SMART" id="SM00703">
    <property type="entry name" value="NRF"/>
    <property type="match status" value="1"/>
</dbReference>
<evidence type="ECO:0000256" key="2">
    <source>
        <dbReference type="SAM" id="SignalP"/>
    </source>
</evidence>
<keyword evidence="2" id="KW-0732">Signal</keyword>
<feature type="transmembrane region" description="Helical" evidence="1">
    <location>
        <begin position="598"/>
        <end position="625"/>
    </location>
</feature>
<feature type="transmembrane region" description="Helical" evidence="1">
    <location>
        <begin position="676"/>
        <end position="697"/>
    </location>
</feature>
<dbReference type="RefSeq" id="XP_033361405.1">
    <property type="nucleotide sequence ID" value="XM_033505514.1"/>
</dbReference>
<feature type="transmembrane region" description="Helical" evidence="1">
    <location>
        <begin position="499"/>
        <end position="520"/>
    </location>
</feature>
<feature type="transmembrane region" description="Helical" evidence="1">
    <location>
        <begin position="472"/>
        <end position="492"/>
    </location>
</feature>
<dbReference type="GeneID" id="117239716"/>
<keyword evidence="1" id="KW-1133">Transmembrane helix</keyword>
<dbReference type="InterPro" id="IPR002656">
    <property type="entry name" value="Acyl_transf_3_dom"/>
</dbReference>
<feature type="transmembrane region" description="Helical" evidence="1">
    <location>
        <begin position="360"/>
        <end position="379"/>
    </location>
</feature>
<feature type="domain" description="Nose resistant-to-fluoxetine protein N-terminal" evidence="3">
    <location>
        <begin position="52"/>
        <end position="197"/>
    </location>
</feature>
<reference evidence="5" key="1">
    <citation type="submission" date="2025-08" db="UniProtKB">
        <authorList>
            <consortium name="RefSeq"/>
        </authorList>
    </citation>
    <scope>IDENTIFICATION</scope>
    <source>
        <tissue evidence="5">Muscle</tissue>
    </source>
</reference>
<gene>
    <name evidence="5" type="primary">LOC117239716</name>
</gene>
<feature type="signal peptide" evidence="2">
    <location>
        <begin position="1"/>
        <end position="26"/>
    </location>
</feature>
<protein>
    <submittedName>
        <fullName evidence="5">Nose resistant to fluoxetine protein 6-like</fullName>
    </submittedName>
</protein>
<name>A0A6J3L848_9HYME</name>
<dbReference type="KEGG" id="bvk:117239716"/>
<dbReference type="InterPro" id="IPR052728">
    <property type="entry name" value="O2_lipid_transport_reg"/>
</dbReference>
<accession>A0A6J3L848</accession>
<evidence type="ECO:0000313" key="4">
    <source>
        <dbReference type="Proteomes" id="UP000504631"/>
    </source>
</evidence>